<reference evidence="13" key="2">
    <citation type="submission" date="2015-02" db="UniProtKB">
        <authorList>
            <consortium name="EnsemblMetazoa"/>
        </authorList>
    </citation>
    <scope>IDENTIFICATION</scope>
</reference>
<keyword evidence="8" id="KW-0406">Ion transport</keyword>
<dbReference type="PANTHER" id="PTHR23516:SF1">
    <property type="entry name" value="MOLYBDATE-ANION TRANSPORTER"/>
    <property type="match status" value="1"/>
</dbReference>
<keyword evidence="4" id="KW-0813">Transport</keyword>
<keyword evidence="5" id="KW-1003">Cell membrane</keyword>
<dbReference type="AlphaFoldDB" id="T1ILD3"/>
<dbReference type="SUPFAM" id="SSF103473">
    <property type="entry name" value="MFS general substrate transporter"/>
    <property type="match status" value="1"/>
</dbReference>
<evidence type="ECO:0000256" key="8">
    <source>
        <dbReference type="ARBA" id="ARBA00023065"/>
    </source>
</evidence>
<keyword evidence="9 12" id="KW-0472">Membrane</keyword>
<name>T1ILD3_STRMM</name>
<feature type="transmembrane region" description="Helical" evidence="12">
    <location>
        <begin position="213"/>
        <end position="230"/>
    </location>
</feature>
<dbReference type="Proteomes" id="UP000014500">
    <property type="component" value="Unassembled WGS sequence"/>
</dbReference>
<dbReference type="GO" id="GO:0015098">
    <property type="term" value="F:molybdate ion transmembrane transporter activity"/>
    <property type="evidence" value="ECO:0007669"/>
    <property type="project" value="InterPro"/>
</dbReference>
<proteinExistence type="predicted"/>
<dbReference type="Pfam" id="PF05631">
    <property type="entry name" value="MFS_5"/>
    <property type="match status" value="1"/>
</dbReference>
<dbReference type="STRING" id="126957.T1ILD3"/>
<evidence type="ECO:0000256" key="12">
    <source>
        <dbReference type="SAM" id="Phobius"/>
    </source>
</evidence>
<keyword evidence="7 12" id="KW-1133">Transmembrane helix</keyword>
<dbReference type="EnsemblMetazoa" id="SMAR001757-RA">
    <property type="protein sequence ID" value="SMAR001757-PA"/>
    <property type="gene ID" value="SMAR001757"/>
</dbReference>
<evidence type="ECO:0000256" key="3">
    <source>
        <dbReference type="ARBA" id="ARBA00021242"/>
    </source>
</evidence>
<evidence type="ECO:0000256" key="6">
    <source>
        <dbReference type="ARBA" id="ARBA00022692"/>
    </source>
</evidence>
<evidence type="ECO:0000256" key="2">
    <source>
        <dbReference type="ARBA" id="ARBA00004651"/>
    </source>
</evidence>
<feature type="transmembrane region" description="Helical" evidence="12">
    <location>
        <begin position="146"/>
        <end position="167"/>
    </location>
</feature>
<evidence type="ECO:0000313" key="13">
    <source>
        <dbReference type="EnsemblMetazoa" id="SMAR001757-PA"/>
    </source>
</evidence>
<organism evidence="13 14">
    <name type="scientific">Strigamia maritima</name>
    <name type="common">European centipede</name>
    <name type="synonym">Geophilus maritimus</name>
    <dbReference type="NCBI Taxonomy" id="126957"/>
    <lineage>
        <taxon>Eukaryota</taxon>
        <taxon>Metazoa</taxon>
        <taxon>Ecdysozoa</taxon>
        <taxon>Arthropoda</taxon>
        <taxon>Myriapoda</taxon>
        <taxon>Chilopoda</taxon>
        <taxon>Pleurostigmophora</taxon>
        <taxon>Geophilomorpha</taxon>
        <taxon>Linotaeniidae</taxon>
        <taxon>Strigamia</taxon>
    </lineage>
</organism>
<evidence type="ECO:0000256" key="11">
    <source>
        <dbReference type="ARBA" id="ARBA00032555"/>
    </source>
</evidence>
<comment type="function">
    <text evidence="1">Mediates high-affinity intracellular uptake of the rare oligo-element molybdenum.</text>
</comment>
<protein>
    <recommendedName>
        <fullName evidence="3">Molybdate-anion transporter</fullName>
    </recommendedName>
    <alternativeName>
        <fullName evidence="10">Major facilitator superfamily domain-containing protein 5</fullName>
    </alternativeName>
    <alternativeName>
        <fullName evidence="11">Molybdate transporter 2 homolog</fullName>
    </alternativeName>
</protein>
<feature type="transmembrane region" description="Helical" evidence="12">
    <location>
        <begin position="85"/>
        <end position="106"/>
    </location>
</feature>
<evidence type="ECO:0000256" key="9">
    <source>
        <dbReference type="ARBA" id="ARBA00023136"/>
    </source>
</evidence>
<evidence type="ECO:0000256" key="10">
    <source>
        <dbReference type="ARBA" id="ARBA00030646"/>
    </source>
</evidence>
<evidence type="ECO:0000256" key="4">
    <source>
        <dbReference type="ARBA" id="ARBA00022448"/>
    </source>
</evidence>
<dbReference type="InterPro" id="IPR008509">
    <property type="entry name" value="MOT2/MFSD5"/>
</dbReference>
<dbReference type="InterPro" id="IPR036259">
    <property type="entry name" value="MFS_trans_sf"/>
</dbReference>
<accession>T1ILD3</accession>
<dbReference type="GO" id="GO:0005886">
    <property type="term" value="C:plasma membrane"/>
    <property type="evidence" value="ECO:0007669"/>
    <property type="project" value="UniProtKB-SubCell"/>
</dbReference>
<dbReference type="Gene3D" id="1.20.1250.20">
    <property type="entry name" value="MFS general substrate transporter like domains"/>
    <property type="match status" value="1"/>
</dbReference>
<evidence type="ECO:0000313" key="14">
    <source>
        <dbReference type="Proteomes" id="UP000014500"/>
    </source>
</evidence>
<feature type="transmembrane region" description="Helical" evidence="12">
    <location>
        <begin position="118"/>
        <end position="139"/>
    </location>
</feature>
<evidence type="ECO:0000256" key="7">
    <source>
        <dbReference type="ARBA" id="ARBA00022989"/>
    </source>
</evidence>
<dbReference type="GO" id="GO:0006811">
    <property type="term" value="P:monoatomic ion transport"/>
    <property type="evidence" value="ECO:0007669"/>
    <property type="project" value="UniProtKB-KW"/>
</dbReference>
<reference evidence="14" key="1">
    <citation type="submission" date="2011-05" db="EMBL/GenBank/DDBJ databases">
        <authorList>
            <person name="Richards S.R."/>
            <person name="Qu J."/>
            <person name="Jiang H."/>
            <person name="Jhangiani S.N."/>
            <person name="Agravi P."/>
            <person name="Goodspeed R."/>
            <person name="Gross S."/>
            <person name="Mandapat C."/>
            <person name="Jackson L."/>
            <person name="Mathew T."/>
            <person name="Pu L."/>
            <person name="Thornton R."/>
            <person name="Saada N."/>
            <person name="Wilczek-Boney K.B."/>
            <person name="Lee S."/>
            <person name="Kovar C."/>
            <person name="Wu Y."/>
            <person name="Scherer S.E."/>
            <person name="Worley K.C."/>
            <person name="Muzny D.M."/>
            <person name="Gibbs R."/>
        </authorList>
    </citation>
    <scope>NUCLEOTIDE SEQUENCE</scope>
    <source>
        <strain evidence="14">Brora</strain>
    </source>
</reference>
<feature type="transmembrane region" description="Helical" evidence="12">
    <location>
        <begin position="36"/>
        <end position="57"/>
    </location>
</feature>
<dbReference type="eggNOG" id="KOG4332">
    <property type="taxonomic scope" value="Eukaryota"/>
</dbReference>
<dbReference type="OMA" id="FIVFEIC"/>
<keyword evidence="6 12" id="KW-0812">Transmembrane</keyword>
<sequence length="276" mass="30977">MAFGVLFEDLLWNGVLAIQAGIAANMFADEFHFGPVSPFMLAIPFLIIAGIFIWFTWPENYGDLNERFCTSCKSGLQVILQDGKVFLLGAVQSLFESVMYMFVFLWTPVLDPLNPPLGMVFACFMVCIMIGSSCYEILLSKGCSSACTLTLAVFISLLSMFICVFSTNAENPHILVSLCAFLLLEVSVGLYFPSIGFLRSRIIPESHRANVMNWFRVPMNIITCSGLLWLHHESNRHGNQSIFIICTVLMVIGLLIVRWLQKRLDKAEYKNILDSA</sequence>
<keyword evidence="14" id="KW-1185">Reference proteome</keyword>
<comment type="subcellular location">
    <subcellularLocation>
        <location evidence="2">Cell membrane</location>
        <topology evidence="2">Multi-pass membrane protein</topology>
    </subcellularLocation>
</comment>
<feature type="transmembrane region" description="Helical" evidence="12">
    <location>
        <begin position="242"/>
        <end position="260"/>
    </location>
</feature>
<dbReference type="EMBL" id="JH430794">
    <property type="status" value="NOT_ANNOTATED_CDS"/>
    <property type="molecule type" value="Genomic_DNA"/>
</dbReference>
<dbReference type="PANTHER" id="PTHR23516">
    <property type="entry name" value="SAM (S-ADENOSYL METHIONINE) TRANSPORTER"/>
    <property type="match status" value="1"/>
</dbReference>
<feature type="transmembrane region" description="Helical" evidence="12">
    <location>
        <begin position="173"/>
        <end position="192"/>
    </location>
</feature>
<dbReference type="HOGENOM" id="CLU_034007_0_0_1"/>
<evidence type="ECO:0000256" key="5">
    <source>
        <dbReference type="ARBA" id="ARBA00022475"/>
    </source>
</evidence>
<evidence type="ECO:0000256" key="1">
    <source>
        <dbReference type="ARBA" id="ARBA00003019"/>
    </source>
</evidence>
<dbReference type="PhylomeDB" id="T1ILD3"/>